<keyword evidence="2" id="KW-0012">Acyltransferase</keyword>
<gene>
    <name evidence="4" type="ORF">RM609_33910</name>
</gene>
<feature type="domain" description="N-acetyltransferase" evidence="3">
    <location>
        <begin position="22"/>
        <end position="165"/>
    </location>
</feature>
<dbReference type="InterPro" id="IPR016181">
    <property type="entry name" value="Acyl_CoA_acyltransferase"/>
</dbReference>
<dbReference type="RefSeq" id="WP_311616487.1">
    <property type="nucleotide sequence ID" value="NZ_JAVRFI010000045.1"/>
</dbReference>
<dbReference type="Pfam" id="PF00583">
    <property type="entry name" value="Acetyltransf_1"/>
    <property type="match status" value="1"/>
</dbReference>
<name>A0ABU2SZM2_9ACTN</name>
<dbReference type="InterPro" id="IPR000182">
    <property type="entry name" value="GNAT_dom"/>
</dbReference>
<dbReference type="SUPFAM" id="SSF55729">
    <property type="entry name" value="Acyl-CoA N-acyltransferases (Nat)"/>
    <property type="match status" value="1"/>
</dbReference>
<dbReference type="Proteomes" id="UP001180531">
    <property type="component" value="Unassembled WGS sequence"/>
</dbReference>
<evidence type="ECO:0000256" key="1">
    <source>
        <dbReference type="ARBA" id="ARBA00022679"/>
    </source>
</evidence>
<evidence type="ECO:0000313" key="5">
    <source>
        <dbReference type="Proteomes" id="UP001180531"/>
    </source>
</evidence>
<dbReference type="Gene3D" id="3.40.630.30">
    <property type="match status" value="1"/>
</dbReference>
<dbReference type="EMBL" id="JAVRFI010000045">
    <property type="protein sequence ID" value="MDT0454036.1"/>
    <property type="molecule type" value="Genomic_DNA"/>
</dbReference>
<evidence type="ECO:0000256" key="2">
    <source>
        <dbReference type="ARBA" id="ARBA00023315"/>
    </source>
</evidence>
<reference evidence="4" key="1">
    <citation type="submission" date="2024-05" db="EMBL/GenBank/DDBJ databases">
        <title>30 novel species of actinomycetes from the DSMZ collection.</title>
        <authorList>
            <person name="Nouioui I."/>
        </authorList>
    </citation>
    <scope>NUCLEOTIDE SEQUENCE</scope>
    <source>
        <strain evidence="4">DSM 40473</strain>
    </source>
</reference>
<keyword evidence="1" id="KW-0808">Transferase</keyword>
<organism evidence="4 5">
    <name type="scientific">Streptomyces hesseae</name>
    <dbReference type="NCBI Taxonomy" id="3075519"/>
    <lineage>
        <taxon>Bacteria</taxon>
        <taxon>Bacillati</taxon>
        <taxon>Actinomycetota</taxon>
        <taxon>Actinomycetes</taxon>
        <taxon>Kitasatosporales</taxon>
        <taxon>Streptomycetaceae</taxon>
        <taxon>Streptomyces</taxon>
    </lineage>
</organism>
<dbReference type="CDD" id="cd04301">
    <property type="entry name" value="NAT_SF"/>
    <property type="match status" value="1"/>
</dbReference>
<comment type="caution">
    <text evidence="4">The sequence shown here is derived from an EMBL/GenBank/DDBJ whole genome shotgun (WGS) entry which is preliminary data.</text>
</comment>
<dbReference type="PANTHER" id="PTHR43877">
    <property type="entry name" value="AMINOALKYLPHOSPHONATE N-ACETYLTRANSFERASE-RELATED-RELATED"/>
    <property type="match status" value="1"/>
</dbReference>
<sequence>MTTSMTTWTVSPQPVGSPESAGLLREYLVDVADRWYLLNDGRLCAPEEIEQHLAEMRDEDPELLLVARYGGEPAGCVGLRRVDARTAELCRMFVRADRRGLGGSGVLLGAAEEAARAWGAARIVLETRRDLVEARALYARHGFGNVPPYKADTPYSEVWLGKELTA</sequence>
<evidence type="ECO:0000259" key="3">
    <source>
        <dbReference type="PROSITE" id="PS51186"/>
    </source>
</evidence>
<keyword evidence="5" id="KW-1185">Reference proteome</keyword>
<protein>
    <submittedName>
        <fullName evidence="4">GNAT family N-acetyltransferase</fullName>
    </submittedName>
</protein>
<dbReference type="PANTHER" id="PTHR43877:SF2">
    <property type="entry name" value="AMINOALKYLPHOSPHONATE N-ACETYLTRANSFERASE-RELATED"/>
    <property type="match status" value="1"/>
</dbReference>
<evidence type="ECO:0000313" key="4">
    <source>
        <dbReference type="EMBL" id="MDT0454036.1"/>
    </source>
</evidence>
<dbReference type="PROSITE" id="PS51186">
    <property type="entry name" value="GNAT"/>
    <property type="match status" value="1"/>
</dbReference>
<accession>A0ABU2SZM2</accession>
<dbReference type="InterPro" id="IPR050832">
    <property type="entry name" value="Bact_Acetyltransf"/>
</dbReference>
<proteinExistence type="predicted"/>